<dbReference type="PANTHER" id="PTHR47027">
    <property type="entry name" value="REVERSE TRANSCRIPTASE DOMAIN-CONTAINING PROTEIN"/>
    <property type="match status" value="1"/>
</dbReference>
<reference evidence="1" key="1">
    <citation type="submission" date="2022-01" db="EMBL/GenBank/DDBJ databases">
        <authorList>
            <person name="King R."/>
        </authorList>
    </citation>
    <scope>NUCLEOTIDE SEQUENCE</scope>
</reference>
<organism evidence="1 2">
    <name type="scientific">Diabrotica balteata</name>
    <name type="common">Banded cucumber beetle</name>
    <dbReference type="NCBI Taxonomy" id="107213"/>
    <lineage>
        <taxon>Eukaryota</taxon>
        <taxon>Metazoa</taxon>
        <taxon>Ecdysozoa</taxon>
        <taxon>Arthropoda</taxon>
        <taxon>Hexapoda</taxon>
        <taxon>Insecta</taxon>
        <taxon>Pterygota</taxon>
        <taxon>Neoptera</taxon>
        <taxon>Endopterygota</taxon>
        <taxon>Coleoptera</taxon>
        <taxon>Polyphaga</taxon>
        <taxon>Cucujiformia</taxon>
        <taxon>Chrysomeloidea</taxon>
        <taxon>Chrysomelidae</taxon>
        <taxon>Galerucinae</taxon>
        <taxon>Diabroticina</taxon>
        <taxon>Diabroticites</taxon>
        <taxon>Diabrotica</taxon>
    </lineage>
</organism>
<dbReference type="AlphaFoldDB" id="A0A9N9STE8"/>
<keyword evidence="2" id="KW-1185">Reference proteome</keyword>
<evidence type="ECO:0008006" key="3">
    <source>
        <dbReference type="Google" id="ProtNLM"/>
    </source>
</evidence>
<proteinExistence type="predicted"/>
<evidence type="ECO:0000313" key="1">
    <source>
        <dbReference type="EMBL" id="CAG9831432.1"/>
    </source>
</evidence>
<gene>
    <name evidence="1" type="ORF">DIABBA_LOCUS5018</name>
</gene>
<protein>
    <recommendedName>
        <fullName evidence="3">Alkylated DNA repair protein AlkB homologue 8 N-terminal domain-containing protein</fullName>
    </recommendedName>
</protein>
<accession>A0A9N9STE8</accession>
<dbReference type="PANTHER" id="PTHR47027:SF20">
    <property type="entry name" value="REVERSE TRANSCRIPTASE-LIKE PROTEIN WITH RNA-DIRECTED DNA POLYMERASE DOMAIN"/>
    <property type="match status" value="1"/>
</dbReference>
<evidence type="ECO:0000313" key="2">
    <source>
        <dbReference type="Proteomes" id="UP001153709"/>
    </source>
</evidence>
<dbReference type="Proteomes" id="UP001153709">
    <property type="component" value="Chromosome 3"/>
</dbReference>
<dbReference type="OrthoDB" id="6761586at2759"/>
<sequence length="166" mass="20307">MVISKKHTQVINILVNNNLVEQVKKFKYLGHWIHETLDQEQEKCRIEQARNSFLKMRQLLTTRNLDLSLRYRMIKCYVYSVLLHGVEAWTLTVSSLRHLESFEMWVFRRMLKTSWTDRVRNEEVLRRMNREREPTEIVKKRKTSYLGHIFRHDRYNFLQLIIEGKI</sequence>
<dbReference type="EMBL" id="OU898278">
    <property type="protein sequence ID" value="CAG9831432.1"/>
    <property type="molecule type" value="Genomic_DNA"/>
</dbReference>
<name>A0A9N9STE8_DIABA</name>